<dbReference type="SUPFAM" id="SSF51735">
    <property type="entry name" value="NAD(P)-binding Rossmann-fold domains"/>
    <property type="match status" value="1"/>
</dbReference>
<keyword evidence="1" id="KW-0732">Signal</keyword>
<comment type="caution">
    <text evidence="2">The sequence shown here is derived from an EMBL/GenBank/DDBJ whole genome shotgun (WGS) entry which is preliminary data.</text>
</comment>
<evidence type="ECO:0000256" key="1">
    <source>
        <dbReference type="SAM" id="SignalP"/>
    </source>
</evidence>
<dbReference type="InterPro" id="IPR051783">
    <property type="entry name" value="NAD(P)-dependent_oxidoreduct"/>
</dbReference>
<dbReference type="AlphaFoldDB" id="A0AAN6DRG1"/>
<feature type="signal peptide" evidence="1">
    <location>
        <begin position="1"/>
        <end position="20"/>
    </location>
</feature>
<protein>
    <recommendedName>
        <fullName evidence="4">NAD(P)-binding domain-containing protein</fullName>
    </recommendedName>
</protein>
<name>A0AAN6DRG1_9EURO</name>
<organism evidence="2 3">
    <name type="scientific">Exophiala viscosa</name>
    <dbReference type="NCBI Taxonomy" id="2486360"/>
    <lineage>
        <taxon>Eukaryota</taxon>
        <taxon>Fungi</taxon>
        <taxon>Dikarya</taxon>
        <taxon>Ascomycota</taxon>
        <taxon>Pezizomycotina</taxon>
        <taxon>Eurotiomycetes</taxon>
        <taxon>Chaetothyriomycetidae</taxon>
        <taxon>Chaetothyriales</taxon>
        <taxon>Herpotrichiellaceae</taxon>
        <taxon>Exophiala</taxon>
    </lineage>
</organism>
<evidence type="ECO:0008006" key="4">
    <source>
        <dbReference type="Google" id="ProtNLM"/>
    </source>
</evidence>
<keyword evidence="3" id="KW-1185">Reference proteome</keyword>
<dbReference type="PANTHER" id="PTHR48079">
    <property type="entry name" value="PROTEIN YEEZ"/>
    <property type="match status" value="1"/>
</dbReference>
<evidence type="ECO:0000313" key="3">
    <source>
        <dbReference type="Proteomes" id="UP001203852"/>
    </source>
</evidence>
<evidence type="ECO:0000313" key="2">
    <source>
        <dbReference type="EMBL" id="KAI1611505.1"/>
    </source>
</evidence>
<dbReference type="InterPro" id="IPR036291">
    <property type="entry name" value="NAD(P)-bd_dom_sf"/>
</dbReference>
<dbReference type="PANTHER" id="PTHR48079:SF6">
    <property type="entry name" value="NAD(P)-BINDING DOMAIN-CONTAINING PROTEIN-RELATED"/>
    <property type="match status" value="1"/>
</dbReference>
<reference evidence="2" key="1">
    <citation type="journal article" date="2022" name="bioRxiv">
        <title>Deciphering the potential niche of two novel black yeast fungi from a biological soil crust based on their genomes, phenotypes, and melanin regulation.</title>
        <authorList>
            <consortium name="DOE Joint Genome Institute"/>
            <person name="Carr E.C."/>
            <person name="Barton Q."/>
            <person name="Grambo S."/>
            <person name="Sullivan M."/>
            <person name="Renfro C.M."/>
            <person name="Kuo A."/>
            <person name="Pangilinan J."/>
            <person name="Lipzen A."/>
            <person name="Keymanesh K."/>
            <person name="Savage E."/>
            <person name="Barry K."/>
            <person name="Grigoriev I.V."/>
            <person name="Riekhof W.R."/>
            <person name="Harris S.S."/>
        </authorList>
    </citation>
    <scope>NUCLEOTIDE SEQUENCE</scope>
    <source>
        <strain evidence="2">JF 03-4F</strain>
    </source>
</reference>
<dbReference type="EMBL" id="MU404356">
    <property type="protein sequence ID" value="KAI1611505.1"/>
    <property type="molecule type" value="Genomic_DNA"/>
</dbReference>
<proteinExistence type="predicted"/>
<feature type="chain" id="PRO_5043017736" description="NAD(P)-binding domain-containing protein" evidence="1">
    <location>
        <begin position="21"/>
        <end position="315"/>
    </location>
</feature>
<dbReference type="Proteomes" id="UP001203852">
    <property type="component" value="Unassembled WGS sequence"/>
</dbReference>
<dbReference type="GO" id="GO:0004029">
    <property type="term" value="F:aldehyde dehydrogenase (NAD+) activity"/>
    <property type="evidence" value="ECO:0007669"/>
    <property type="project" value="TreeGrafter"/>
</dbReference>
<sequence length="315" mass="34177">MPSILLFGASGLVGSHLVLALRDHYPDLTITVFLRNKNLDVYLYETAKVDKVVHGTFDETDKIVALAKTHDIVINVGSSWDVPLCEAIVEGLKQQPNGRKRSLIHMSGTGNFVDKRWTDGAFHADAKVWSDDDPEDMKIINPEMLNGGPDTVVLNAGKDSQIGTYVVFPSGIYGEAAGPVPALGVIQLVFREKAKELGFVPYVGEGSAIFNCLHVKAITPFMLLLLGLALQEDSPQGSVYERCFIIGGQEMPWKTASGAFARSLHAEGVISSPEAKSVKLEEAGAGELPMLMASNMPFVSPRAQRLGYKHEQSEP</sequence>
<accession>A0AAN6DRG1</accession>
<dbReference type="GO" id="GO:0005737">
    <property type="term" value="C:cytoplasm"/>
    <property type="evidence" value="ECO:0007669"/>
    <property type="project" value="TreeGrafter"/>
</dbReference>
<gene>
    <name evidence="2" type="ORF">EDD36DRAFT_420456</name>
</gene>
<dbReference type="Gene3D" id="3.40.50.720">
    <property type="entry name" value="NAD(P)-binding Rossmann-like Domain"/>
    <property type="match status" value="1"/>
</dbReference>